<dbReference type="PATRIC" id="fig|452652.3.peg.6036"/>
<dbReference type="HOGENOM" id="CLU_2219605_0_0_11"/>
<reference evidence="2 3" key="1">
    <citation type="journal article" date="2010" name="DNA Res.">
        <title>Genome sequence of Kitasatospora setae NBRC 14216T: an evolutionary snapshot of the family Streptomycetaceae.</title>
        <authorList>
            <person name="Ichikawa N."/>
            <person name="Oguchi A."/>
            <person name="Ikeda H."/>
            <person name="Ishikawa J."/>
            <person name="Kitani S."/>
            <person name="Watanabe Y."/>
            <person name="Nakamura S."/>
            <person name="Katano Y."/>
            <person name="Kishi E."/>
            <person name="Sasagawa M."/>
            <person name="Ankai A."/>
            <person name="Fukui S."/>
            <person name="Hashimoto Y."/>
            <person name="Kamata S."/>
            <person name="Otoguro M."/>
            <person name="Tanikawa S."/>
            <person name="Nihira T."/>
            <person name="Horinouchi S."/>
            <person name="Ohnishi Y."/>
            <person name="Hayakawa M."/>
            <person name="Kuzuyama T."/>
            <person name="Arisawa A."/>
            <person name="Nomoto F."/>
            <person name="Miura H."/>
            <person name="Takahashi Y."/>
            <person name="Fujita N."/>
        </authorList>
    </citation>
    <scope>NUCLEOTIDE SEQUENCE [LARGE SCALE GENOMIC DNA]</scope>
    <source>
        <strain evidence="3">ATCC 33774 / DSM 43861 / JCM 3304 / KCC A-0304 / NBRC 14216 / KM-6054</strain>
    </source>
</reference>
<evidence type="ECO:0000313" key="2">
    <source>
        <dbReference type="EMBL" id="BAJ31794.1"/>
    </source>
</evidence>
<keyword evidence="3" id="KW-1185">Reference proteome</keyword>
<protein>
    <submittedName>
        <fullName evidence="2">Uncharacterized protein</fullName>
    </submittedName>
</protein>
<dbReference type="AlphaFoldDB" id="E4N0W0"/>
<dbReference type="EMBL" id="AP010968">
    <property type="protein sequence ID" value="BAJ31794.1"/>
    <property type="molecule type" value="Genomic_DNA"/>
</dbReference>
<feature type="region of interest" description="Disordered" evidence="1">
    <location>
        <begin position="17"/>
        <end position="58"/>
    </location>
</feature>
<evidence type="ECO:0000313" key="3">
    <source>
        <dbReference type="Proteomes" id="UP000007076"/>
    </source>
</evidence>
<sequence>MRNALSRPAIRITHPLLRGSAHSPTPAVRPGRYRAFRNDDRTRSNEVGRGGARGTTGERVEAHYCDGWDPESRTTVRPLTRAADGAVTAVVVADPYEAYALEPVTD</sequence>
<dbReference type="KEGG" id="ksk:KSE_60260"/>
<accession>E4N0W0</accession>
<dbReference type="Proteomes" id="UP000007076">
    <property type="component" value="Chromosome"/>
</dbReference>
<dbReference type="STRING" id="452652.KSE_60260"/>
<feature type="compositionally biased region" description="Basic and acidic residues" evidence="1">
    <location>
        <begin position="36"/>
        <end position="46"/>
    </location>
</feature>
<evidence type="ECO:0000256" key="1">
    <source>
        <dbReference type="SAM" id="MobiDB-lite"/>
    </source>
</evidence>
<proteinExistence type="predicted"/>
<organism evidence="2 3">
    <name type="scientific">Kitasatospora setae (strain ATCC 33774 / DSM 43861 / JCM 3304 / KCC A-0304 / NBRC 14216 / KM-6054)</name>
    <name type="common">Streptomyces setae</name>
    <dbReference type="NCBI Taxonomy" id="452652"/>
    <lineage>
        <taxon>Bacteria</taxon>
        <taxon>Bacillati</taxon>
        <taxon>Actinomycetota</taxon>
        <taxon>Actinomycetes</taxon>
        <taxon>Kitasatosporales</taxon>
        <taxon>Streptomycetaceae</taxon>
        <taxon>Kitasatospora</taxon>
    </lineage>
</organism>
<gene>
    <name evidence="2" type="ordered locus">KSE_60260</name>
</gene>
<name>E4N0W0_KITSK</name>